<comment type="caution">
    <text evidence="13">The sequence shown here is derived from an EMBL/GenBank/DDBJ whole genome shotgun (WGS) entry which is preliminary data.</text>
</comment>
<dbReference type="Pfam" id="PF00005">
    <property type="entry name" value="ABC_tran"/>
    <property type="match status" value="2"/>
</dbReference>
<dbReference type="GO" id="GO:0140359">
    <property type="term" value="F:ABC-type transporter activity"/>
    <property type="evidence" value="ECO:0007669"/>
    <property type="project" value="InterPro"/>
</dbReference>
<gene>
    <name evidence="13" type="ORF">J8273_7444</name>
</gene>
<feature type="transmembrane region" description="Helical" evidence="10">
    <location>
        <begin position="880"/>
        <end position="898"/>
    </location>
</feature>
<dbReference type="PROSITE" id="PS50893">
    <property type="entry name" value="ABC_TRANSPORTER_2"/>
    <property type="match status" value="2"/>
</dbReference>
<dbReference type="PANTHER" id="PTHR24223">
    <property type="entry name" value="ATP-BINDING CASSETTE SUB-FAMILY C"/>
    <property type="match status" value="1"/>
</dbReference>
<evidence type="ECO:0000256" key="1">
    <source>
        <dbReference type="ARBA" id="ARBA00004141"/>
    </source>
</evidence>
<feature type="transmembrane region" description="Helical" evidence="10">
    <location>
        <begin position="856"/>
        <end position="874"/>
    </location>
</feature>
<evidence type="ECO:0000256" key="2">
    <source>
        <dbReference type="ARBA" id="ARBA00009726"/>
    </source>
</evidence>
<feature type="transmembrane region" description="Helical" evidence="10">
    <location>
        <begin position="229"/>
        <end position="248"/>
    </location>
</feature>
<dbReference type="SUPFAM" id="SSF90123">
    <property type="entry name" value="ABC transporter transmembrane region"/>
    <property type="match status" value="2"/>
</dbReference>
<dbReference type="FunFam" id="1.20.1560.10:FF:000010">
    <property type="entry name" value="Multidrug resistance-associated ABC transporter"/>
    <property type="match status" value="1"/>
</dbReference>
<comment type="similarity">
    <text evidence="2">Belongs to the ABC transporter superfamily. ABCC family. Conjugate transporter (TC 3.A.1.208) subfamily.</text>
</comment>
<proteinExistence type="inferred from homology"/>
<dbReference type="InterPro" id="IPR017871">
    <property type="entry name" value="ABC_transporter-like_CS"/>
</dbReference>
<protein>
    <submittedName>
        <fullName evidence="13">ABC transporter transmembrane region</fullName>
    </submittedName>
</protein>
<dbReference type="EMBL" id="JAHDYR010000062">
    <property type="protein sequence ID" value="KAG9391170.1"/>
    <property type="molecule type" value="Genomic_DNA"/>
</dbReference>
<dbReference type="PROSITE" id="PS50929">
    <property type="entry name" value="ABC_TM1F"/>
    <property type="match status" value="2"/>
</dbReference>
<keyword evidence="8 10" id="KW-0472">Membrane</keyword>
<dbReference type="FunFam" id="1.20.1560.10:FF:000006">
    <property type="entry name" value="ATP-binding cassette, sub-family C (CFTR/MRP), member 9"/>
    <property type="match status" value="1"/>
</dbReference>
<feature type="transmembrane region" description="Helical" evidence="10">
    <location>
        <begin position="76"/>
        <end position="106"/>
    </location>
</feature>
<feature type="domain" description="ABC transporter" evidence="11">
    <location>
        <begin position="446"/>
        <end position="677"/>
    </location>
</feature>
<dbReference type="InterPro" id="IPR050173">
    <property type="entry name" value="ABC_transporter_C-like"/>
</dbReference>
<feature type="domain" description="ABC transmembrane type-1" evidence="12">
    <location>
        <begin position="746"/>
        <end position="1022"/>
    </location>
</feature>
<evidence type="ECO:0000256" key="4">
    <source>
        <dbReference type="ARBA" id="ARBA00022692"/>
    </source>
</evidence>
<evidence type="ECO:0000259" key="11">
    <source>
        <dbReference type="PROSITE" id="PS50893"/>
    </source>
</evidence>
<feature type="domain" description="ABC transmembrane type-1" evidence="12">
    <location>
        <begin position="86"/>
        <end position="372"/>
    </location>
</feature>
<dbReference type="InterPro" id="IPR003439">
    <property type="entry name" value="ABC_transporter-like_ATP-bd"/>
</dbReference>
<name>A0A8J6ATM0_9EUKA</name>
<evidence type="ECO:0000256" key="7">
    <source>
        <dbReference type="ARBA" id="ARBA00022989"/>
    </source>
</evidence>
<reference evidence="13" key="1">
    <citation type="submission" date="2021-05" db="EMBL/GenBank/DDBJ databases">
        <title>A free-living protist that lacks canonical eukaryotic 1 DNA replication and segregation systems.</title>
        <authorList>
            <person name="Salas-Leiva D.E."/>
            <person name="Tromer E.C."/>
            <person name="Curtis B.A."/>
            <person name="Jerlstrom-Hultqvist J."/>
            <person name="Kolisko M."/>
            <person name="Yi Z."/>
            <person name="Salas-Leiva J.S."/>
            <person name="Gallot-Lavallee L."/>
            <person name="Kops G.J.P.L."/>
            <person name="Archibald J.M."/>
            <person name="Simpson A.G.B."/>
            <person name="Roger A.J."/>
        </authorList>
    </citation>
    <scope>NUCLEOTIDE SEQUENCE</scope>
    <source>
        <strain evidence="13">BICM</strain>
    </source>
</reference>
<keyword evidence="5" id="KW-0547">Nucleotide-binding</keyword>
<feature type="region of interest" description="Disordered" evidence="9">
    <location>
        <begin position="438"/>
        <end position="460"/>
    </location>
</feature>
<evidence type="ECO:0000256" key="5">
    <source>
        <dbReference type="ARBA" id="ARBA00022741"/>
    </source>
</evidence>
<feature type="transmembrane region" description="Helical" evidence="10">
    <location>
        <begin position="303"/>
        <end position="336"/>
    </location>
</feature>
<dbReference type="GO" id="GO:0016887">
    <property type="term" value="F:ATP hydrolysis activity"/>
    <property type="evidence" value="ECO:0007669"/>
    <property type="project" value="InterPro"/>
</dbReference>
<dbReference type="InterPro" id="IPR027417">
    <property type="entry name" value="P-loop_NTPase"/>
</dbReference>
<evidence type="ECO:0000256" key="3">
    <source>
        <dbReference type="ARBA" id="ARBA00022448"/>
    </source>
</evidence>
<organism evidence="13 14">
    <name type="scientific">Carpediemonas membranifera</name>
    <dbReference type="NCBI Taxonomy" id="201153"/>
    <lineage>
        <taxon>Eukaryota</taxon>
        <taxon>Metamonada</taxon>
        <taxon>Carpediemonas-like organisms</taxon>
        <taxon>Carpediemonas</taxon>
    </lineage>
</organism>
<dbReference type="InterPro" id="IPR044746">
    <property type="entry name" value="ABCC_6TM_D1"/>
</dbReference>
<keyword evidence="7 10" id="KW-1133">Transmembrane helix</keyword>
<dbReference type="Gene3D" id="1.20.1560.10">
    <property type="entry name" value="ABC transporter type 1, transmembrane domain"/>
    <property type="match status" value="2"/>
</dbReference>
<evidence type="ECO:0000256" key="8">
    <source>
        <dbReference type="ARBA" id="ARBA00023136"/>
    </source>
</evidence>
<feature type="transmembrane region" description="Helical" evidence="10">
    <location>
        <begin position="776"/>
        <end position="797"/>
    </location>
</feature>
<dbReference type="CDD" id="cd03244">
    <property type="entry name" value="ABCC_MRP_domain2"/>
    <property type="match status" value="1"/>
</dbReference>
<dbReference type="GO" id="GO:0005524">
    <property type="term" value="F:ATP binding"/>
    <property type="evidence" value="ECO:0007669"/>
    <property type="project" value="UniProtKB-KW"/>
</dbReference>
<dbReference type="SMART" id="SM00382">
    <property type="entry name" value="AAA"/>
    <property type="match status" value="2"/>
</dbReference>
<feature type="transmembrane region" description="Helical" evidence="10">
    <location>
        <begin position="202"/>
        <end position="223"/>
    </location>
</feature>
<dbReference type="InterPro" id="IPR003593">
    <property type="entry name" value="AAA+_ATPase"/>
</dbReference>
<dbReference type="FunFam" id="3.40.50.300:FF:000997">
    <property type="entry name" value="Multidrug resistance-associated protein 1"/>
    <property type="match status" value="1"/>
</dbReference>
<dbReference type="CDD" id="cd03250">
    <property type="entry name" value="ABCC_MRP_domain1"/>
    <property type="match status" value="1"/>
</dbReference>
<evidence type="ECO:0000313" key="13">
    <source>
        <dbReference type="EMBL" id="KAG9391170.1"/>
    </source>
</evidence>
<dbReference type="PANTHER" id="PTHR24223:SF456">
    <property type="entry name" value="MULTIDRUG RESISTANCE-ASSOCIATED PROTEIN LETHAL(2)03659"/>
    <property type="match status" value="1"/>
</dbReference>
<accession>A0A8J6ATM0</accession>
<dbReference type="SUPFAM" id="SSF52540">
    <property type="entry name" value="P-loop containing nucleoside triphosphate hydrolases"/>
    <property type="match status" value="2"/>
</dbReference>
<dbReference type="CDD" id="cd18579">
    <property type="entry name" value="ABC_6TM_ABCC_D1"/>
    <property type="match status" value="1"/>
</dbReference>
<evidence type="ECO:0000256" key="10">
    <source>
        <dbReference type="SAM" id="Phobius"/>
    </source>
</evidence>
<dbReference type="Gene3D" id="3.40.50.300">
    <property type="entry name" value="P-loop containing nucleotide triphosphate hydrolases"/>
    <property type="match status" value="2"/>
</dbReference>
<dbReference type="PROSITE" id="PS00211">
    <property type="entry name" value="ABC_TRANSPORTER_1"/>
    <property type="match status" value="2"/>
</dbReference>
<comment type="subcellular location">
    <subcellularLocation>
        <location evidence="1">Membrane</location>
        <topology evidence="1">Multi-pass membrane protein</topology>
    </subcellularLocation>
</comment>
<sequence>MASEVAMRPNNEPAWWNIPVRFTFQWLDKIVFTGRRRQLTEDDLYELKPEFLSADSATKLEARLAKTKGPARLHRAILTSFCIPFLFAGFFKLVHDICMFIAPMMIPTWVSYIEELQADKSWSRVWVGLLLALVLLLNYIIQSFCLNQYFFIVQRTGLKVRTALSHAVYRKTTRVSESIRQRSSTGKLVNLLFTDTQRIQTVFNFMHLIWSSPFQIIVALTLLSYSIGPAGLAGVAVMILMIPVNSKLGKVMITFRRRILNVTDERVRQMGEGLNGMRILKMTAWELRYADRVKRTRMKEVGWLLRIAVLQSVIWFISWSSPILVTVATFIVFAMIPGNELTTSSAFVTLNLLKSMQFSVQFIPTLISMLATAQVSMKRIYGYLDLPEVSSKVTEDPEDPNAITVQGGPSFSFEAENEGEKIDSLIADMEKKRRTLKDRLLRRNKERQKHASGTATPSRKATSTILHDINIAVPRGQMTAITGSVGSGKSALLSAVLGEMRLIPGETGPVVNVNGMVAFASQSAWIANKTLRENILFDRPYDKELYRKVIWASCLADDISQFESGDQVEIGEKGINLSGGQKQRVAIARALYSIQDRDIFIFDDPLAAVDAHVAKRLFARAFKTLLKGKTVILVTHQEQYVPRCDHLVHMAQGRVVESSPVARLREEGRLGQFVSVKTDADDDVIVTPEDIDLDADYMQTDMHDESAAAAQAKGKLMTVETSETGAVSVRIILKYLMSMGGVGALLLTVLVYGLGQASNLSIDLVLSYWSSASQDYFWYCLAGYVGAALFAILCIFLRNIVTSMLTLRASYKLHSKMLDSVMRAPMSLFEVTPTGRILNRFSKDVDALDSSMPNSWASLMAMVSGVVVNFITLVVLNFFFIIPLVPILIVYVAILQLFRASARMLKRMDSTTRSPVFAQFEETLAGLTTIRAFKVSDRFVHNNAEAVDRNNRALYTQTILLRWLALRLEILGSFIVFFVAMCGSIIAPLDIVAASLFALSLTISLNMTQSLAWLVRQTTEVEVGLNAVERVVEYSKLPQEKALTNYVTKELKASQWPQTGSIVFKDLKVRYRPELPVVLSIADLTIADGQKVGVVGRTGSGKSTLFNVLFRIIEADEGSSVTVDNRCIQDLGLHDVRHALAIIPQDPVLFNATLRYNLDPYDEFTDEQIWEKLELVKIRGVIEAMADGEPTLSVPVREAGGNFSQGQRQLLCIARALLRDARIICLDEATASVDLETDRFIQSMIREQFKDKTVLTVAHRLNTVIDSDMVLVLDQGAVAEYGPPKTLAEHGGEFARLVEESGQAAELFAQLGVGSAKED</sequence>
<keyword evidence="4 10" id="KW-0812">Transmembrane</keyword>
<dbReference type="InterPro" id="IPR044726">
    <property type="entry name" value="ABCC_6TM_D2"/>
</dbReference>
<feature type="transmembrane region" description="Helical" evidence="10">
    <location>
        <begin position="126"/>
        <end position="152"/>
    </location>
</feature>
<keyword evidence="6" id="KW-0067">ATP-binding</keyword>
<feature type="transmembrane region" description="Helical" evidence="10">
    <location>
        <begin position="735"/>
        <end position="756"/>
    </location>
</feature>
<evidence type="ECO:0000256" key="6">
    <source>
        <dbReference type="ARBA" id="ARBA00022840"/>
    </source>
</evidence>
<feature type="transmembrane region" description="Helical" evidence="10">
    <location>
        <begin position="356"/>
        <end position="373"/>
    </location>
</feature>
<evidence type="ECO:0000313" key="14">
    <source>
        <dbReference type="Proteomes" id="UP000717585"/>
    </source>
</evidence>
<dbReference type="InterPro" id="IPR036640">
    <property type="entry name" value="ABC1_TM_sf"/>
</dbReference>
<feature type="compositionally biased region" description="Polar residues" evidence="9">
    <location>
        <begin position="451"/>
        <end position="460"/>
    </location>
</feature>
<dbReference type="CDD" id="cd18580">
    <property type="entry name" value="ABC_6TM_ABCC_D2"/>
    <property type="match status" value="1"/>
</dbReference>
<dbReference type="Proteomes" id="UP000717585">
    <property type="component" value="Unassembled WGS sequence"/>
</dbReference>
<keyword evidence="14" id="KW-1185">Reference proteome</keyword>
<feature type="domain" description="ABC transporter" evidence="11">
    <location>
        <begin position="1062"/>
        <end position="1300"/>
    </location>
</feature>
<keyword evidence="3" id="KW-0813">Transport</keyword>
<dbReference type="GO" id="GO:0016020">
    <property type="term" value="C:membrane"/>
    <property type="evidence" value="ECO:0007669"/>
    <property type="project" value="UniProtKB-SubCell"/>
</dbReference>
<evidence type="ECO:0000256" key="9">
    <source>
        <dbReference type="SAM" id="MobiDB-lite"/>
    </source>
</evidence>
<dbReference type="OrthoDB" id="6500128at2759"/>
<dbReference type="Pfam" id="PF00664">
    <property type="entry name" value="ABC_membrane"/>
    <property type="match status" value="2"/>
</dbReference>
<dbReference type="FunFam" id="3.40.50.300:FF:000163">
    <property type="entry name" value="Multidrug resistance-associated protein member 4"/>
    <property type="match status" value="1"/>
</dbReference>
<evidence type="ECO:0000259" key="12">
    <source>
        <dbReference type="PROSITE" id="PS50929"/>
    </source>
</evidence>
<dbReference type="InterPro" id="IPR011527">
    <property type="entry name" value="ABC1_TM_dom"/>
</dbReference>